<keyword evidence="3" id="KW-0408">Iron</keyword>
<comment type="caution">
    <text evidence="8">The sequence shown here is derived from an EMBL/GenBank/DDBJ whole genome shotgun (WGS) entry which is preliminary data.</text>
</comment>
<dbReference type="STRING" id="158607.A0A2P5IDM4"/>
<feature type="compositionally biased region" description="Acidic residues" evidence="6">
    <location>
        <begin position="201"/>
        <end position="211"/>
    </location>
</feature>
<keyword evidence="9" id="KW-1185">Reference proteome</keyword>
<dbReference type="Pfam" id="PF00355">
    <property type="entry name" value="Rieske"/>
    <property type="match status" value="1"/>
</dbReference>
<evidence type="ECO:0000256" key="3">
    <source>
        <dbReference type="ARBA" id="ARBA00023004"/>
    </source>
</evidence>
<keyword evidence="1" id="KW-0001">2Fe-2S</keyword>
<dbReference type="GO" id="GO:0046872">
    <property type="term" value="F:metal ion binding"/>
    <property type="evidence" value="ECO:0007669"/>
    <property type="project" value="UniProtKB-KW"/>
</dbReference>
<dbReference type="AlphaFoldDB" id="A0A2P5IDM4"/>
<keyword evidence="2" id="KW-0479">Metal-binding</keyword>
<sequence>MAAPPTSSAPVTTGTSRPGEDWFFAGLASSFPNITDSSEPYFKLVWPQPCRTRAAGSSSSTDTPKVPACKIFHPKATQDPTETSATVVAQIDPDAAPGEDAWLMKEQVLVFRYKGRFHAVDHACPHRAYSLSWGVPFDIEDSGSGRTLGHAIRCRGHSFAFELTTGAGDRGGYRLGVWDVELRPVAGVVAAGDGLGRDGGEMGEEEEEEEREVWVRKGRKSGKQGPG</sequence>
<dbReference type="InterPro" id="IPR017941">
    <property type="entry name" value="Rieske_2Fe-2S"/>
</dbReference>
<dbReference type="EMBL" id="MAVT02000042">
    <property type="protein sequence ID" value="POS80597.1"/>
    <property type="molecule type" value="Genomic_DNA"/>
</dbReference>
<accession>A0A2P5IDM4</accession>
<evidence type="ECO:0000256" key="1">
    <source>
        <dbReference type="ARBA" id="ARBA00022714"/>
    </source>
</evidence>
<dbReference type="OrthoDB" id="426882at2759"/>
<evidence type="ECO:0000259" key="7">
    <source>
        <dbReference type="PROSITE" id="PS51296"/>
    </source>
</evidence>
<evidence type="ECO:0000313" key="9">
    <source>
        <dbReference type="Proteomes" id="UP000094444"/>
    </source>
</evidence>
<name>A0A2P5IDM4_DIAHE</name>
<dbReference type="InterPro" id="IPR036922">
    <property type="entry name" value="Rieske_2Fe-2S_sf"/>
</dbReference>
<dbReference type="PANTHER" id="PTHR21496:SF0">
    <property type="entry name" value="RIESKE DOMAIN-CONTAINING PROTEIN"/>
    <property type="match status" value="1"/>
</dbReference>
<dbReference type="Gene3D" id="2.102.10.10">
    <property type="entry name" value="Rieske [2Fe-2S] iron-sulphur domain"/>
    <property type="match status" value="1"/>
</dbReference>
<dbReference type="Proteomes" id="UP000094444">
    <property type="component" value="Unassembled WGS sequence"/>
</dbReference>
<dbReference type="GO" id="GO:0051537">
    <property type="term" value="F:2 iron, 2 sulfur cluster binding"/>
    <property type="evidence" value="ECO:0007669"/>
    <property type="project" value="UniProtKB-KW"/>
</dbReference>
<dbReference type="InParanoid" id="A0A2P5IDM4"/>
<evidence type="ECO:0000256" key="4">
    <source>
        <dbReference type="ARBA" id="ARBA00023014"/>
    </source>
</evidence>
<comment type="cofactor">
    <cofactor evidence="5">
        <name>[2Fe-2S] cluster</name>
        <dbReference type="ChEBI" id="CHEBI:190135"/>
    </cofactor>
</comment>
<feature type="compositionally biased region" description="Basic residues" evidence="6">
    <location>
        <begin position="216"/>
        <end position="227"/>
    </location>
</feature>
<feature type="domain" description="Rieske" evidence="7">
    <location>
        <begin position="87"/>
        <end position="191"/>
    </location>
</feature>
<evidence type="ECO:0000256" key="2">
    <source>
        <dbReference type="ARBA" id="ARBA00022723"/>
    </source>
</evidence>
<dbReference type="SUPFAM" id="SSF50022">
    <property type="entry name" value="ISP domain"/>
    <property type="match status" value="1"/>
</dbReference>
<evidence type="ECO:0000256" key="5">
    <source>
        <dbReference type="ARBA" id="ARBA00034078"/>
    </source>
</evidence>
<dbReference type="PANTHER" id="PTHR21496">
    <property type="entry name" value="FERREDOXIN-RELATED"/>
    <property type="match status" value="1"/>
</dbReference>
<gene>
    <name evidence="8" type="ORF">DHEL01_v201018</name>
</gene>
<reference evidence="8" key="1">
    <citation type="submission" date="2017-09" db="EMBL/GenBank/DDBJ databases">
        <title>Polyketide synthases of a Diaporthe helianthi virulent isolate.</title>
        <authorList>
            <person name="Baroncelli R."/>
        </authorList>
    </citation>
    <scope>NUCLEOTIDE SEQUENCE [LARGE SCALE GENOMIC DNA]</scope>
    <source>
        <strain evidence="8">7/96</strain>
    </source>
</reference>
<feature type="region of interest" description="Disordered" evidence="6">
    <location>
        <begin position="193"/>
        <end position="227"/>
    </location>
</feature>
<evidence type="ECO:0000256" key="6">
    <source>
        <dbReference type="SAM" id="MobiDB-lite"/>
    </source>
</evidence>
<protein>
    <submittedName>
        <fullName evidence="8">Rieske domain-containing protein</fullName>
    </submittedName>
</protein>
<proteinExistence type="predicted"/>
<dbReference type="PROSITE" id="PS51296">
    <property type="entry name" value="RIESKE"/>
    <property type="match status" value="1"/>
</dbReference>
<evidence type="ECO:0000313" key="8">
    <source>
        <dbReference type="EMBL" id="POS80597.1"/>
    </source>
</evidence>
<keyword evidence="4" id="KW-0411">Iron-sulfur</keyword>
<organism evidence="8 9">
    <name type="scientific">Diaporthe helianthi</name>
    <dbReference type="NCBI Taxonomy" id="158607"/>
    <lineage>
        <taxon>Eukaryota</taxon>
        <taxon>Fungi</taxon>
        <taxon>Dikarya</taxon>
        <taxon>Ascomycota</taxon>
        <taxon>Pezizomycotina</taxon>
        <taxon>Sordariomycetes</taxon>
        <taxon>Sordariomycetidae</taxon>
        <taxon>Diaporthales</taxon>
        <taxon>Diaporthaceae</taxon>
        <taxon>Diaporthe</taxon>
    </lineage>
</organism>